<dbReference type="EMBL" id="MN740802">
    <property type="protein sequence ID" value="QHU12546.1"/>
    <property type="molecule type" value="Genomic_DNA"/>
</dbReference>
<proteinExistence type="predicted"/>
<protein>
    <submittedName>
        <fullName evidence="1">Uncharacterized protein</fullName>
    </submittedName>
</protein>
<evidence type="ECO:0000313" key="1">
    <source>
        <dbReference type="EMBL" id="QHU12546.1"/>
    </source>
</evidence>
<sequence length="149" mass="14835">MSSVGPTSRGFKQAQGGVFINLVAAGLNGKILSYSGGSGAGGSSLPGSFSTATWAQVGSAGASKHTSTLTLAGSVLRDMGRSVVSSGRLFRRVQLLVSTVSTGGVNGPAGTTYPETDYLTGYIELPNQAGAGVHPASIAPVAYLPAIAF</sequence>
<organism evidence="1">
    <name type="scientific">viral metagenome</name>
    <dbReference type="NCBI Taxonomy" id="1070528"/>
    <lineage>
        <taxon>unclassified sequences</taxon>
        <taxon>metagenomes</taxon>
        <taxon>organismal metagenomes</taxon>
    </lineage>
</organism>
<name>A0A6C0K633_9ZZZZ</name>
<accession>A0A6C0K633</accession>
<reference evidence="1" key="1">
    <citation type="journal article" date="2020" name="Nature">
        <title>Giant virus diversity and host interactions through global metagenomics.</title>
        <authorList>
            <person name="Schulz F."/>
            <person name="Roux S."/>
            <person name="Paez-Espino D."/>
            <person name="Jungbluth S."/>
            <person name="Walsh D.A."/>
            <person name="Denef V.J."/>
            <person name="McMahon K.D."/>
            <person name="Konstantinidis K.T."/>
            <person name="Eloe-Fadrosh E.A."/>
            <person name="Kyrpides N.C."/>
            <person name="Woyke T."/>
        </authorList>
    </citation>
    <scope>NUCLEOTIDE SEQUENCE</scope>
    <source>
        <strain evidence="1">GVMAG-S-1101171-110</strain>
    </source>
</reference>
<dbReference type="AlphaFoldDB" id="A0A6C0K633"/>